<comment type="subcellular location">
    <subcellularLocation>
        <location evidence="1">Cell membrane</location>
        <topology evidence="1">Multi-pass membrane protein</topology>
    </subcellularLocation>
    <subcellularLocation>
        <location evidence="9">Membrane</location>
        <topology evidence="9">Multi-pass membrane protein</topology>
    </subcellularLocation>
</comment>
<evidence type="ECO:0000256" key="11">
    <source>
        <dbReference type="SAM" id="Phobius"/>
    </source>
</evidence>
<name>A0A9D1XCB3_9FIRM</name>
<dbReference type="Proteomes" id="UP000886890">
    <property type="component" value="Unassembled WGS sequence"/>
</dbReference>
<proteinExistence type="inferred from homology"/>
<keyword evidence="4 9" id="KW-0812">Transmembrane</keyword>
<reference evidence="13" key="1">
    <citation type="journal article" date="2021" name="PeerJ">
        <title>Extensive microbial diversity within the chicken gut microbiome revealed by metagenomics and culture.</title>
        <authorList>
            <person name="Gilroy R."/>
            <person name="Ravi A."/>
            <person name="Getino M."/>
            <person name="Pursley I."/>
            <person name="Horton D.L."/>
            <person name="Alikhan N.F."/>
            <person name="Baker D."/>
            <person name="Gharbi K."/>
            <person name="Hall N."/>
            <person name="Watson M."/>
            <person name="Adriaenssens E.M."/>
            <person name="Foster-Nyarko E."/>
            <person name="Jarju S."/>
            <person name="Secka A."/>
            <person name="Antonio M."/>
            <person name="Oren A."/>
            <person name="Chaudhuri R.R."/>
            <person name="La Ragione R."/>
            <person name="Hildebrand F."/>
            <person name="Pallen M.J."/>
        </authorList>
    </citation>
    <scope>NUCLEOTIDE SEQUENCE</scope>
    <source>
        <strain evidence="13">CHK183-1962</strain>
    </source>
</reference>
<evidence type="ECO:0000313" key="14">
    <source>
        <dbReference type="Proteomes" id="UP000886890"/>
    </source>
</evidence>
<evidence type="ECO:0000259" key="12">
    <source>
        <dbReference type="Pfam" id="PF02096"/>
    </source>
</evidence>
<feature type="transmembrane region" description="Helical" evidence="11">
    <location>
        <begin position="12"/>
        <end position="31"/>
    </location>
</feature>
<dbReference type="GO" id="GO:0005886">
    <property type="term" value="C:plasma membrane"/>
    <property type="evidence" value="ECO:0007669"/>
    <property type="project" value="UniProtKB-SubCell"/>
</dbReference>
<reference evidence="13" key="2">
    <citation type="submission" date="2021-04" db="EMBL/GenBank/DDBJ databases">
        <authorList>
            <person name="Gilroy R."/>
        </authorList>
    </citation>
    <scope>NUCLEOTIDE SEQUENCE</scope>
    <source>
        <strain evidence="13">CHK183-1962</strain>
    </source>
</reference>
<dbReference type="InterPro" id="IPR047196">
    <property type="entry name" value="YidC_ALB_C"/>
</dbReference>
<feature type="region of interest" description="Disordered" evidence="10">
    <location>
        <begin position="355"/>
        <end position="378"/>
    </location>
</feature>
<dbReference type="NCBIfam" id="TIGR03592">
    <property type="entry name" value="yidC_oxa1_cterm"/>
    <property type="match status" value="1"/>
</dbReference>
<dbReference type="GO" id="GO:0015031">
    <property type="term" value="P:protein transport"/>
    <property type="evidence" value="ECO:0007669"/>
    <property type="project" value="UniProtKB-KW"/>
</dbReference>
<evidence type="ECO:0000256" key="4">
    <source>
        <dbReference type="ARBA" id="ARBA00022692"/>
    </source>
</evidence>
<evidence type="ECO:0000256" key="7">
    <source>
        <dbReference type="ARBA" id="ARBA00023136"/>
    </source>
</evidence>
<keyword evidence="3" id="KW-1003">Cell membrane</keyword>
<feature type="transmembrane region" description="Helical" evidence="11">
    <location>
        <begin position="300"/>
        <end position="322"/>
    </location>
</feature>
<feature type="compositionally biased region" description="Polar residues" evidence="10">
    <location>
        <begin position="367"/>
        <end position="377"/>
    </location>
</feature>
<evidence type="ECO:0000313" key="13">
    <source>
        <dbReference type="EMBL" id="HIX76486.1"/>
    </source>
</evidence>
<evidence type="ECO:0000256" key="6">
    <source>
        <dbReference type="ARBA" id="ARBA00022989"/>
    </source>
</evidence>
<gene>
    <name evidence="13" type="ORF">H9734_02655</name>
</gene>
<feature type="transmembrane region" description="Helical" evidence="11">
    <location>
        <begin position="243"/>
        <end position="263"/>
    </location>
</feature>
<protein>
    <submittedName>
        <fullName evidence="13">YidC/Oxa1 family membrane protein insertase</fullName>
    </submittedName>
</protein>
<dbReference type="AlphaFoldDB" id="A0A9D1XCB3"/>
<evidence type="ECO:0000256" key="9">
    <source>
        <dbReference type="RuleBase" id="RU003945"/>
    </source>
</evidence>
<evidence type="ECO:0000256" key="2">
    <source>
        <dbReference type="ARBA" id="ARBA00022448"/>
    </source>
</evidence>
<comment type="caution">
    <text evidence="13">The sequence shown here is derived from an EMBL/GenBank/DDBJ whole genome shotgun (WGS) entry which is preliminary data.</text>
</comment>
<dbReference type="InterPro" id="IPR001708">
    <property type="entry name" value="YidC/ALB3/OXA1/COX18"/>
</dbReference>
<evidence type="ECO:0000256" key="1">
    <source>
        <dbReference type="ARBA" id="ARBA00004651"/>
    </source>
</evidence>
<organism evidence="13 14">
    <name type="scientific">Candidatus Fusicatenibacter merdavium</name>
    <dbReference type="NCBI Taxonomy" id="2838600"/>
    <lineage>
        <taxon>Bacteria</taxon>
        <taxon>Bacillati</taxon>
        <taxon>Bacillota</taxon>
        <taxon>Clostridia</taxon>
        <taxon>Lachnospirales</taxon>
        <taxon>Lachnospiraceae</taxon>
        <taxon>Fusicatenibacter</taxon>
    </lineage>
</organism>
<dbReference type="Pfam" id="PF02096">
    <property type="entry name" value="60KD_IMP"/>
    <property type="match status" value="1"/>
</dbReference>
<feature type="transmembrane region" description="Helical" evidence="11">
    <location>
        <begin position="37"/>
        <end position="57"/>
    </location>
</feature>
<evidence type="ECO:0000256" key="3">
    <source>
        <dbReference type="ARBA" id="ARBA00022475"/>
    </source>
</evidence>
<evidence type="ECO:0000256" key="5">
    <source>
        <dbReference type="ARBA" id="ARBA00022927"/>
    </source>
</evidence>
<accession>A0A9D1XCB3</accession>
<comment type="similarity">
    <text evidence="9">Belongs to the OXA1/ALB3/YidC family.</text>
</comment>
<dbReference type="GO" id="GO:0032977">
    <property type="term" value="F:membrane insertase activity"/>
    <property type="evidence" value="ECO:0007669"/>
    <property type="project" value="InterPro"/>
</dbReference>
<dbReference type="CDD" id="cd20070">
    <property type="entry name" value="5TM_YidC_Alb3"/>
    <property type="match status" value="1"/>
</dbReference>
<evidence type="ECO:0000256" key="10">
    <source>
        <dbReference type="SAM" id="MobiDB-lite"/>
    </source>
</evidence>
<dbReference type="InterPro" id="IPR028055">
    <property type="entry name" value="YidC/Oxa/ALB_C"/>
</dbReference>
<keyword evidence="5" id="KW-0653">Protein transport</keyword>
<keyword evidence="2" id="KW-0813">Transport</keyword>
<sequence>MEIILSKSTWPIIGWVCQILGWLINGIYVVLEAIGIPNIGVAIILFTIIIYLLLTPIQIKQQKWSKMMTVIQPELQQIQKKYANKKDQASQMKMSEETMALYQKYGVSPTGSCLPLLLQMPILLSLYQVIYHIPGYIGSVRSIFSSLTDQIMAVSGYSDLMKTFVEENSIRVYSALSDTLTENNIYDILYVLKPSQWDKLGDIAQFSGFTDLIARTADDSTNVNMFLAYNITESPMDLLQRGMAAGSVVLVILAILVPVLAWLTQWLNYKLMPQSAMADDSKGKNQKNSMESSMRMMNTFMPIFSAFMCLSLSIGIGIYWVAGAVVRSIQQIVVNRHMKSLNIDELIAKNQEKVNKKREKEGLPPQKITQQARQSVRNIDFEETAAKETQSKKADVSETTAYYKEHTEYAPGSLAAKANMVRQFDEKNSKRKK</sequence>
<feature type="domain" description="Membrane insertase YidC/Oxa/ALB C-terminal" evidence="12">
    <location>
        <begin position="40"/>
        <end position="336"/>
    </location>
</feature>
<evidence type="ECO:0000256" key="8">
    <source>
        <dbReference type="ARBA" id="ARBA00023186"/>
    </source>
</evidence>
<dbReference type="PANTHER" id="PTHR12428:SF65">
    <property type="entry name" value="CYTOCHROME C OXIDASE ASSEMBLY PROTEIN COX18, MITOCHONDRIAL"/>
    <property type="match status" value="1"/>
</dbReference>
<keyword evidence="8" id="KW-0143">Chaperone</keyword>
<dbReference type="GO" id="GO:0051205">
    <property type="term" value="P:protein insertion into membrane"/>
    <property type="evidence" value="ECO:0007669"/>
    <property type="project" value="TreeGrafter"/>
</dbReference>
<dbReference type="EMBL" id="DXEK01000044">
    <property type="protein sequence ID" value="HIX76486.1"/>
    <property type="molecule type" value="Genomic_DNA"/>
</dbReference>
<dbReference type="PANTHER" id="PTHR12428">
    <property type="entry name" value="OXA1"/>
    <property type="match status" value="1"/>
</dbReference>
<keyword evidence="6 11" id="KW-1133">Transmembrane helix</keyword>
<keyword evidence="7 11" id="KW-0472">Membrane</keyword>